<sequence>MLYDAEKAIADHRFRCCCGCTRFQYGRNVGKHPQKHRIEAITNQPSTGRGQQCIGPFSMVLIHWKLRSR</sequence>
<dbReference type="Proteomes" id="UP001196413">
    <property type="component" value="Unassembled WGS sequence"/>
</dbReference>
<name>A0AAD5MJJ9_PARTN</name>
<protein>
    <submittedName>
        <fullName evidence="1">Uncharacterized protein</fullName>
    </submittedName>
</protein>
<keyword evidence="2" id="KW-1185">Reference proteome</keyword>
<evidence type="ECO:0000313" key="1">
    <source>
        <dbReference type="EMBL" id="KAJ1350152.1"/>
    </source>
</evidence>
<evidence type="ECO:0000313" key="2">
    <source>
        <dbReference type="Proteomes" id="UP001196413"/>
    </source>
</evidence>
<reference evidence="1" key="1">
    <citation type="submission" date="2021-06" db="EMBL/GenBank/DDBJ databases">
        <title>Parelaphostrongylus tenuis whole genome reference sequence.</title>
        <authorList>
            <person name="Garwood T.J."/>
            <person name="Larsen P.A."/>
            <person name="Fountain-Jones N.M."/>
            <person name="Garbe J.R."/>
            <person name="Macchietto M.G."/>
            <person name="Kania S.A."/>
            <person name="Gerhold R.W."/>
            <person name="Richards J.E."/>
            <person name="Wolf T.M."/>
        </authorList>
    </citation>
    <scope>NUCLEOTIDE SEQUENCE</scope>
    <source>
        <strain evidence="1">MNPRO001-30</strain>
        <tissue evidence="1">Meninges</tissue>
    </source>
</reference>
<organism evidence="1 2">
    <name type="scientific">Parelaphostrongylus tenuis</name>
    <name type="common">Meningeal worm</name>
    <dbReference type="NCBI Taxonomy" id="148309"/>
    <lineage>
        <taxon>Eukaryota</taxon>
        <taxon>Metazoa</taxon>
        <taxon>Ecdysozoa</taxon>
        <taxon>Nematoda</taxon>
        <taxon>Chromadorea</taxon>
        <taxon>Rhabditida</taxon>
        <taxon>Rhabditina</taxon>
        <taxon>Rhabditomorpha</taxon>
        <taxon>Strongyloidea</taxon>
        <taxon>Metastrongylidae</taxon>
        <taxon>Parelaphostrongylus</taxon>
    </lineage>
</organism>
<comment type="caution">
    <text evidence="1">The sequence shown here is derived from an EMBL/GenBank/DDBJ whole genome shotgun (WGS) entry which is preliminary data.</text>
</comment>
<gene>
    <name evidence="1" type="ORF">KIN20_005875</name>
</gene>
<proteinExistence type="predicted"/>
<accession>A0AAD5MJJ9</accession>
<dbReference type="EMBL" id="JAHQIW010000807">
    <property type="protein sequence ID" value="KAJ1350152.1"/>
    <property type="molecule type" value="Genomic_DNA"/>
</dbReference>
<dbReference type="AlphaFoldDB" id="A0AAD5MJJ9"/>